<evidence type="ECO:0000313" key="2">
    <source>
        <dbReference type="Proteomes" id="UP000229055"/>
    </source>
</evidence>
<sequence length="97" mass="10931">MRSFHNKMLFFYVHVFIFADRIKQKLVQGLIALIGLCTAQAASADEDIVQIINNITGTISSIRLTSLFLSLFAKRCVVRHFSVVPRCQAKKRSASTE</sequence>
<gene>
    <name evidence="1" type="ORF">BJP43_10250</name>
</gene>
<dbReference type="InterPro" id="IPR046638">
    <property type="entry name" value="DUF6750"/>
</dbReference>
<accession>A0A2D3TG24</accession>
<proteinExistence type="predicted"/>
<geneLocation type="plasmid" evidence="2">
    <name>phdza17.1</name>
</geneLocation>
<organism evidence="1 2">
    <name type="scientific">Candidatus Williamhamiltonella defendens</name>
    <dbReference type="NCBI Taxonomy" id="138072"/>
    <lineage>
        <taxon>Bacteria</taxon>
        <taxon>Pseudomonadati</taxon>
        <taxon>Pseudomonadota</taxon>
        <taxon>Gammaproteobacteria</taxon>
        <taxon>Enterobacterales</taxon>
        <taxon>Enterobacteriaceae</taxon>
        <taxon>aphid secondary symbionts</taxon>
        <taxon>Candidatus Williamhamiltonella</taxon>
    </lineage>
</organism>
<dbReference type="AlphaFoldDB" id="A0A2D3TG24"/>
<keyword evidence="1" id="KW-0614">Plasmid</keyword>
<reference evidence="2" key="1">
    <citation type="submission" date="2016-10" db="EMBL/GenBank/DDBJ databases">
        <authorList>
            <person name="Chevignon G."/>
        </authorList>
    </citation>
    <scope>NUCLEOTIDE SEQUENCE [LARGE SCALE GENOMIC DNA]</scope>
    <source>
        <strain evidence="2">ZA17</strain>
        <plasmid evidence="2">phdza17.1</plasmid>
    </source>
</reference>
<reference evidence="2" key="2">
    <citation type="submission" date="2017-11" db="EMBL/GenBank/DDBJ databases">
        <title>PacBio sequencing of new strain of the secondary endosymbiont Candidatus Hamiltonella defensa.</title>
        <authorList>
            <person name="Strand M.R."/>
            <person name="Oliver K."/>
        </authorList>
    </citation>
    <scope>NUCLEOTIDE SEQUENCE [LARGE SCALE GENOMIC DNA]</scope>
    <source>
        <strain evidence="2">ZA17</strain>
        <plasmid evidence="2">phdza17.1</plasmid>
    </source>
</reference>
<dbReference type="EMBL" id="CP017614">
    <property type="protein sequence ID" value="ATW34770.1"/>
    <property type="molecule type" value="Genomic_DNA"/>
</dbReference>
<name>A0A2D3TG24_9ENTR</name>
<dbReference type="Proteomes" id="UP000229055">
    <property type="component" value="Plasmid pHDZA17.1"/>
</dbReference>
<evidence type="ECO:0000313" key="1">
    <source>
        <dbReference type="EMBL" id="ATW34770.1"/>
    </source>
</evidence>
<dbReference type="Pfam" id="PF20535">
    <property type="entry name" value="DUF6750"/>
    <property type="match status" value="1"/>
</dbReference>
<dbReference type="RefSeq" id="WP_158531017.1">
    <property type="nucleotide sequence ID" value="NZ_CP017614.1"/>
</dbReference>
<protein>
    <submittedName>
        <fullName evidence="1">Uncharacterized protein</fullName>
    </submittedName>
</protein>